<dbReference type="EMBL" id="CAJNOK010001758">
    <property type="protein sequence ID" value="CAF0828537.1"/>
    <property type="molecule type" value="Genomic_DNA"/>
</dbReference>
<evidence type="ECO:0000256" key="6">
    <source>
        <dbReference type="RuleBase" id="RU361228"/>
    </source>
</evidence>
<name>A0A8S2H7U1_9BILA</name>
<feature type="compositionally biased region" description="Low complexity" evidence="7">
    <location>
        <begin position="166"/>
        <end position="189"/>
    </location>
</feature>
<evidence type="ECO:0000256" key="3">
    <source>
        <dbReference type="ARBA" id="ARBA00022679"/>
    </source>
</evidence>
<evidence type="ECO:0000313" key="10">
    <source>
        <dbReference type="Proteomes" id="UP000682733"/>
    </source>
</evidence>
<dbReference type="Gene3D" id="3.90.176.10">
    <property type="entry name" value="Toxin ADP-ribosyltransferase, Chain A, domain 1"/>
    <property type="match status" value="1"/>
</dbReference>
<dbReference type="Proteomes" id="UP000677228">
    <property type="component" value="Unassembled WGS sequence"/>
</dbReference>
<evidence type="ECO:0000313" key="8">
    <source>
        <dbReference type="EMBL" id="CAF0828537.1"/>
    </source>
</evidence>
<keyword evidence="6" id="KW-0520">NAD</keyword>
<accession>A0A8S2H7U1</accession>
<keyword evidence="3 6" id="KW-0808">Transferase</keyword>
<comment type="similarity">
    <text evidence="1 6">Belongs to the Arg-specific ADP-ribosyltransferase family.</text>
</comment>
<feature type="region of interest" description="Disordered" evidence="7">
    <location>
        <begin position="118"/>
        <end position="191"/>
    </location>
</feature>
<protein>
    <recommendedName>
        <fullName evidence="6">NAD(P)(+)--arginine ADP-ribosyltransferase</fullName>
        <ecNumber evidence="6">2.4.2.31</ecNumber>
    </recommendedName>
    <alternativeName>
        <fullName evidence="6">Mono(ADP-ribosyl)transferase</fullName>
    </alternativeName>
</protein>
<evidence type="ECO:0000256" key="1">
    <source>
        <dbReference type="ARBA" id="ARBA00009558"/>
    </source>
</evidence>
<dbReference type="EC" id="2.4.2.31" evidence="6"/>
<comment type="caution">
    <text evidence="9">The sequence shown here is derived from an EMBL/GenBank/DDBJ whole genome shotgun (WGS) entry which is preliminary data.</text>
</comment>
<dbReference type="InterPro" id="IPR000768">
    <property type="entry name" value="ART"/>
</dbReference>
<evidence type="ECO:0000313" key="9">
    <source>
        <dbReference type="EMBL" id="CAF3613099.1"/>
    </source>
</evidence>
<evidence type="ECO:0000256" key="2">
    <source>
        <dbReference type="ARBA" id="ARBA00022676"/>
    </source>
</evidence>
<dbReference type="PROSITE" id="PS51996">
    <property type="entry name" value="TR_MART"/>
    <property type="match status" value="1"/>
</dbReference>
<evidence type="ECO:0000256" key="4">
    <source>
        <dbReference type="ARBA" id="ARBA00022695"/>
    </source>
</evidence>
<feature type="compositionally biased region" description="Pro residues" evidence="7">
    <location>
        <begin position="118"/>
        <end position="130"/>
    </location>
</feature>
<dbReference type="Pfam" id="PF01129">
    <property type="entry name" value="ART"/>
    <property type="match status" value="1"/>
</dbReference>
<dbReference type="AlphaFoldDB" id="A0A8S2H7U1"/>
<keyword evidence="2 6" id="KW-0328">Glycosyltransferase</keyword>
<dbReference type="GO" id="GO:0106274">
    <property type="term" value="F:NAD+-protein-arginine ADP-ribosyltransferase activity"/>
    <property type="evidence" value="ECO:0007669"/>
    <property type="project" value="UniProtKB-EC"/>
</dbReference>
<evidence type="ECO:0000256" key="7">
    <source>
        <dbReference type="SAM" id="MobiDB-lite"/>
    </source>
</evidence>
<reference evidence="9" key="1">
    <citation type="submission" date="2021-02" db="EMBL/GenBank/DDBJ databases">
        <authorList>
            <person name="Nowell W R."/>
        </authorList>
    </citation>
    <scope>NUCLEOTIDE SEQUENCE</scope>
</reference>
<sequence length="220" mass="24381">MYTTALSRLPPARHFLFRGVKEDLRADFSKGKTVIWWGFSSCTSSVEVLENEQFFGTTGTRTLFNVECDTGKDISRHSFYQTEDEILLPPARQFKVLSCLDSGNGLHIVQLKETEPPFPLLEPVPVPNPSVKPKEHFSSSSSLKTEHTKSASKAESKAVPPKAESKAVPPKAGSKAAPKAESKAVPPEASIVQSKTPLKRWYDYELESEKYPLPLPLPLI</sequence>
<proteinExistence type="inferred from homology"/>
<dbReference type="SUPFAM" id="SSF56399">
    <property type="entry name" value="ADP-ribosylation"/>
    <property type="match status" value="1"/>
</dbReference>
<gene>
    <name evidence="8" type="ORF">OVA965_LOCUS6024</name>
    <name evidence="9" type="ORF">TMI583_LOCUS6020</name>
</gene>
<dbReference type="EMBL" id="CAJOBA010001758">
    <property type="protein sequence ID" value="CAF3613099.1"/>
    <property type="molecule type" value="Genomic_DNA"/>
</dbReference>
<feature type="compositionally biased region" description="Basic and acidic residues" evidence="7">
    <location>
        <begin position="144"/>
        <end position="156"/>
    </location>
</feature>
<keyword evidence="6" id="KW-0521">NADP</keyword>
<organism evidence="9 10">
    <name type="scientific">Didymodactylos carnosus</name>
    <dbReference type="NCBI Taxonomy" id="1234261"/>
    <lineage>
        <taxon>Eukaryota</taxon>
        <taxon>Metazoa</taxon>
        <taxon>Spiralia</taxon>
        <taxon>Gnathifera</taxon>
        <taxon>Rotifera</taxon>
        <taxon>Eurotatoria</taxon>
        <taxon>Bdelloidea</taxon>
        <taxon>Philodinida</taxon>
        <taxon>Philodinidae</taxon>
        <taxon>Didymodactylos</taxon>
    </lineage>
</organism>
<evidence type="ECO:0000256" key="5">
    <source>
        <dbReference type="ARBA" id="ARBA00047597"/>
    </source>
</evidence>
<dbReference type="GO" id="GO:0016779">
    <property type="term" value="F:nucleotidyltransferase activity"/>
    <property type="evidence" value="ECO:0007669"/>
    <property type="project" value="UniProtKB-KW"/>
</dbReference>
<keyword evidence="4" id="KW-0548">Nucleotidyltransferase</keyword>
<comment type="catalytic activity">
    <reaction evidence="5 6">
        <text>L-arginyl-[protein] + NAD(+) = N(omega)-(ADP-D-ribosyl)-L-arginyl-[protein] + nicotinamide + H(+)</text>
        <dbReference type="Rhea" id="RHEA:19149"/>
        <dbReference type="Rhea" id="RHEA-COMP:10532"/>
        <dbReference type="Rhea" id="RHEA-COMP:15087"/>
        <dbReference type="ChEBI" id="CHEBI:15378"/>
        <dbReference type="ChEBI" id="CHEBI:17154"/>
        <dbReference type="ChEBI" id="CHEBI:29965"/>
        <dbReference type="ChEBI" id="CHEBI:57540"/>
        <dbReference type="ChEBI" id="CHEBI:142554"/>
        <dbReference type="EC" id="2.4.2.31"/>
    </reaction>
</comment>
<dbReference type="Proteomes" id="UP000682733">
    <property type="component" value="Unassembled WGS sequence"/>
</dbReference>